<dbReference type="GO" id="GO:0009055">
    <property type="term" value="F:electron transfer activity"/>
    <property type="evidence" value="ECO:0007669"/>
    <property type="project" value="InterPro"/>
</dbReference>
<accession>A0A7K1SXE2</accession>
<name>A0A7K1SXE2_9SPHI</name>
<keyword evidence="7" id="KW-1185">Reference proteome</keyword>
<evidence type="ECO:0000256" key="4">
    <source>
        <dbReference type="PROSITE-ProRule" id="PRU00433"/>
    </source>
</evidence>
<dbReference type="GO" id="GO:0020037">
    <property type="term" value="F:heme binding"/>
    <property type="evidence" value="ECO:0007669"/>
    <property type="project" value="InterPro"/>
</dbReference>
<evidence type="ECO:0000256" key="2">
    <source>
        <dbReference type="ARBA" id="ARBA00022723"/>
    </source>
</evidence>
<keyword evidence="1 4" id="KW-0349">Heme</keyword>
<dbReference type="AlphaFoldDB" id="A0A7K1SXE2"/>
<dbReference type="PANTHER" id="PTHR35008:SF4">
    <property type="entry name" value="BLL4482 PROTEIN"/>
    <property type="match status" value="1"/>
</dbReference>
<dbReference type="RefSeq" id="WP_157566842.1">
    <property type="nucleotide sequence ID" value="NZ_WPIK01000008.1"/>
</dbReference>
<dbReference type="InterPro" id="IPR051459">
    <property type="entry name" value="Cytochrome_c-type_DH"/>
</dbReference>
<dbReference type="Gene3D" id="1.10.760.10">
    <property type="entry name" value="Cytochrome c-like domain"/>
    <property type="match status" value="2"/>
</dbReference>
<evidence type="ECO:0000313" key="7">
    <source>
        <dbReference type="Proteomes" id="UP000462014"/>
    </source>
</evidence>
<feature type="domain" description="Cytochrome c" evidence="5">
    <location>
        <begin position="43"/>
        <end position="157"/>
    </location>
</feature>
<dbReference type="InterPro" id="IPR036909">
    <property type="entry name" value="Cyt_c-like_dom_sf"/>
</dbReference>
<evidence type="ECO:0000313" key="6">
    <source>
        <dbReference type="EMBL" id="MVN22001.1"/>
    </source>
</evidence>
<comment type="caution">
    <text evidence="6">The sequence shown here is derived from an EMBL/GenBank/DDBJ whole genome shotgun (WGS) entry which is preliminary data.</text>
</comment>
<dbReference type="Proteomes" id="UP000462014">
    <property type="component" value="Unassembled WGS sequence"/>
</dbReference>
<dbReference type="GO" id="GO:0046872">
    <property type="term" value="F:metal ion binding"/>
    <property type="evidence" value="ECO:0007669"/>
    <property type="project" value="UniProtKB-KW"/>
</dbReference>
<proteinExistence type="predicted"/>
<organism evidence="6 7">
    <name type="scientific">Mucilaginibacter arboris</name>
    <dbReference type="NCBI Taxonomy" id="2682090"/>
    <lineage>
        <taxon>Bacteria</taxon>
        <taxon>Pseudomonadati</taxon>
        <taxon>Bacteroidota</taxon>
        <taxon>Sphingobacteriia</taxon>
        <taxon>Sphingobacteriales</taxon>
        <taxon>Sphingobacteriaceae</taxon>
        <taxon>Mucilaginibacter</taxon>
    </lineage>
</organism>
<dbReference type="Pfam" id="PF00034">
    <property type="entry name" value="Cytochrom_C"/>
    <property type="match status" value="1"/>
</dbReference>
<reference evidence="6 7" key="1">
    <citation type="submission" date="2019-12" db="EMBL/GenBank/DDBJ databases">
        <title>Mucilaginibacter sp. HMF7410 genome sequencing and assembly.</title>
        <authorList>
            <person name="Kang H."/>
            <person name="Cha I."/>
            <person name="Kim H."/>
            <person name="Joh K."/>
        </authorList>
    </citation>
    <scope>NUCLEOTIDE SEQUENCE [LARGE SCALE GENOMIC DNA]</scope>
    <source>
        <strain evidence="6 7">HMF7410</strain>
    </source>
</reference>
<keyword evidence="2 4" id="KW-0479">Metal-binding</keyword>
<feature type="domain" description="Cytochrome c" evidence="5">
    <location>
        <begin position="193"/>
        <end position="309"/>
    </location>
</feature>
<sequence>MKKFLLFLLLFLVVAGIAGFSYLKFALPYAEPVSDLKITATPERIERGKYLTNHVMLCTDCHSTRNIDLYAAPVIPGTEGKGGERFDHQFGFPGEYISPNITPKHLSSWTDGEIFRTLTTGVNKYGKALFPVMPYLAYGKIDREDIYDVIAYIRTLKPIDSEQPASKSDFPMSLIINTIPQKASFTTKPAKTDTVAYGRYLITAAACTDCHTPQEKGKQIEGMTYAGGMKFQFPDVTIQSANITPDKTTGIGNWTEQQFVSKFKSYDPATHPPRRVGAGEMKTPMPWTRFAGMDTTDLKAIYQYLRTVKAVNHPTERMVVTKAE</sequence>
<dbReference type="PANTHER" id="PTHR35008">
    <property type="entry name" value="BLL4482 PROTEIN-RELATED"/>
    <property type="match status" value="1"/>
</dbReference>
<dbReference type="InterPro" id="IPR009056">
    <property type="entry name" value="Cyt_c-like_dom"/>
</dbReference>
<evidence type="ECO:0000256" key="1">
    <source>
        <dbReference type="ARBA" id="ARBA00022617"/>
    </source>
</evidence>
<evidence type="ECO:0000256" key="3">
    <source>
        <dbReference type="ARBA" id="ARBA00023004"/>
    </source>
</evidence>
<dbReference type="SUPFAM" id="SSF46626">
    <property type="entry name" value="Cytochrome c"/>
    <property type="match status" value="2"/>
</dbReference>
<dbReference type="EMBL" id="WPIK01000008">
    <property type="protein sequence ID" value="MVN22001.1"/>
    <property type="molecule type" value="Genomic_DNA"/>
</dbReference>
<evidence type="ECO:0000259" key="5">
    <source>
        <dbReference type="PROSITE" id="PS51007"/>
    </source>
</evidence>
<dbReference type="PROSITE" id="PS51007">
    <property type="entry name" value="CYTC"/>
    <property type="match status" value="2"/>
</dbReference>
<gene>
    <name evidence="6" type="ORF">GO621_10680</name>
</gene>
<protein>
    <submittedName>
        <fullName evidence="6">C-type cytochrome</fullName>
    </submittedName>
</protein>
<keyword evidence="3 4" id="KW-0408">Iron</keyword>